<keyword evidence="1" id="KW-0732">Signal</keyword>
<keyword evidence="4" id="KW-1185">Reference proteome</keyword>
<evidence type="ECO:0000313" key="3">
    <source>
        <dbReference type="EMBL" id="TKR69692.1"/>
    </source>
</evidence>
<reference evidence="3 4" key="1">
    <citation type="journal article" date="2015" name="Genome Biol.">
        <title>Comparative genomics of Steinernema reveals deeply conserved gene regulatory networks.</title>
        <authorList>
            <person name="Dillman A.R."/>
            <person name="Macchietto M."/>
            <person name="Porter C.F."/>
            <person name="Rogers A."/>
            <person name="Williams B."/>
            <person name="Antoshechkin I."/>
            <person name="Lee M.M."/>
            <person name="Goodwin Z."/>
            <person name="Lu X."/>
            <person name="Lewis E.E."/>
            <person name="Goodrich-Blair H."/>
            <person name="Stock S.P."/>
            <person name="Adams B.J."/>
            <person name="Sternberg P.W."/>
            <person name="Mortazavi A."/>
        </authorList>
    </citation>
    <scope>NUCLEOTIDE SEQUENCE [LARGE SCALE GENOMIC DNA]</scope>
    <source>
        <strain evidence="3 4">ALL</strain>
    </source>
</reference>
<evidence type="ECO:0000313" key="4">
    <source>
        <dbReference type="Proteomes" id="UP000298663"/>
    </source>
</evidence>
<dbReference type="InterPro" id="IPR025615">
    <property type="entry name" value="TILa_dom"/>
</dbReference>
<comment type="caution">
    <text evidence="3">The sequence shown here is derived from an EMBL/GenBank/DDBJ whole genome shotgun (WGS) entry which is preliminary data.</text>
</comment>
<name>A0A4U5MK82_STECR</name>
<sequence>MVLSAPTLILVFATLGCFANGKVEKPPCIDEFGKSHPWAVSWVSHACTRKNVCLNGQIYHQPVKCPENSVCKNDGIESECVCNNGLFMLGRYRECVKELPPAKPTQSHFCTDKTGKKFKNQEDKWISDNCTKTNICYRGSIYSESMECPKNGVCNSENDQMRCECQEGLTMVEDTWCLKIRDM</sequence>
<feature type="chain" id="PRO_5021026244" description="TILa domain-containing protein" evidence="1">
    <location>
        <begin position="22"/>
        <end position="183"/>
    </location>
</feature>
<protein>
    <recommendedName>
        <fullName evidence="2">TILa domain-containing protein</fullName>
    </recommendedName>
</protein>
<feature type="domain" description="TILa" evidence="2">
    <location>
        <begin position="28"/>
        <end position="80"/>
    </location>
</feature>
<reference evidence="3 4" key="2">
    <citation type="journal article" date="2019" name="G3 (Bethesda)">
        <title>Hybrid Assembly of the Genome of the Entomopathogenic Nematode Steinernema carpocapsae Identifies the X-Chromosome.</title>
        <authorList>
            <person name="Serra L."/>
            <person name="Macchietto M."/>
            <person name="Macias-Munoz A."/>
            <person name="McGill C.J."/>
            <person name="Rodriguez I.M."/>
            <person name="Rodriguez B."/>
            <person name="Murad R."/>
            <person name="Mortazavi A."/>
        </authorList>
    </citation>
    <scope>NUCLEOTIDE SEQUENCE [LARGE SCALE GENOMIC DNA]</scope>
    <source>
        <strain evidence="3 4">ALL</strain>
    </source>
</reference>
<gene>
    <name evidence="3" type="ORF">L596_021817</name>
</gene>
<evidence type="ECO:0000259" key="2">
    <source>
        <dbReference type="Pfam" id="PF12714"/>
    </source>
</evidence>
<feature type="signal peptide" evidence="1">
    <location>
        <begin position="1"/>
        <end position="21"/>
    </location>
</feature>
<accession>A0A4U5MK82</accession>
<dbReference type="Proteomes" id="UP000298663">
    <property type="component" value="Unassembled WGS sequence"/>
</dbReference>
<evidence type="ECO:0000256" key="1">
    <source>
        <dbReference type="SAM" id="SignalP"/>
    </source>
</evidence>
<dbReference type="AlphaFoldDB" id="A0A4U5MK82"/>
<feature type="domain" description="TILa" evidence="2">
    <location>
        <begin position="110"/>
        <end position="164"/>
    </location>
</feature>
<proteinExistence type="predicted"/>
<dbReference type="EMBL" id="AZBU02000007">
    <property type="protein sequence ID" value="TKR69692.1"/>
    <property type="molecule type" value="Genomic_DNA"/>
</dbReference>
<organism evidence="3 4">
    <name type="scientific">Steinernema carpocapsae</name>
    <name type="common">Entomopathogenic nematode</name>
    <dbReference type="NCBI Taxonomy" id="34508"/>
    <lineage>
        <taxon>Eukaryota</taxon>
        <taxon>Metazoa</taxon>
        <taxon>Ecdysozoa</taxon>
        <taxon>Nematoda</taxon>
        <taxon>Chromadorea</taxon>
        <taxon>Rhabditida</taxon>
        <taxon>Tylenchina</taxon>
        <taxon>Panagrolaimomorpha</taxon>
        <taxon>Strongyloidoidea</taxon>
        <taxon>Steinernematidae</taxon>
        <taxon>Steinernema</taxon>
    </lineage>
</organism>
<dbReference type="Pfam" id="PF12714">
    <property type="entry name" value="TILa"/>
    <property type="match status" value="2"/>
</dbReference>